<name>A0A0H2RP12_9AGAM</name>
<protein>
    <submittedName>
        <fullName evidence="1">Uncharacterized protein</fullName>
    </submittedName>
</protein>
<organism evidence="1 2">
    <name type="scientific">Schizopora paradoxa</name>
    <dbReference type="NCBI Taxonomy" id="27342"/>
    <lineage>
        <taxon>Eukaryota</taxon>
        <taxon>Fungi</taxon>
        <taxon>Dikarya</taxon>
        <taxon>Basidiomycota</taxon>
        <taxon>Agaricomycotina</taxon>
        <taxon>Agaricomycetes</taxon>
        <taxon>Hymenochaetales</taxon>
        <taxon>Schizoporaceae</taxon>
        <taxon>Schizopora</taxon>
    </lineage>
</organism>
<dbReference type="InParanoid" id="A0A0H2RP12"/>
<accession>A0A0H2RP12</accession>
<reference evidence="1 2" key="1">
    <citation type="submission" date="2015-04" db="EMBL/GenBank/DDBJ databases">
        <title>Complete genome sequence of Schizopora paradoxa KUC8140, a cosmopolitan wood degrader in East Asia.</title>
        <authorList>
            <consortium name="DOE Joint Genome Institute"/>
            <person name="Min B."/>
            <person name="Park H."/>
            <person name="Jang Y."/>
            <person name="Kim J.-J."/>
            <person name="Kim K.H."/>
            <person name="Pangilinan J."/>
            <person name="Lipzen A."/>
            <person name="Riley R."/>
            <person name="Grigoriev I.V."/>
            <person name="Spatafora J.W."/>
            <person name="Choi I.-G."/>
        </authorList>
    </citation>
    <scope>NUCLEOTIDE SEQUENCE [LARGE SCALE GENOMIC DNA]</scope>
    <source>
        <strain evidence="1 2">KUC8140</strain>
    </source>
</reference>
<gene>
    <name evidence="1" type="ORF">SCHPADRAFT_482644</name>
</gene>
<dbReference type="EMBL" id="KQ086006">
    <property type="protein sequence ID" value="KLO11213.1"/>
    <property type="molecule type" value="Genomic_DNA"/>
</dbReference>
<evidence type="ECO:0000313" key="2">
    <source>
        <dbReference type="Proteomes" id="UP000053477"/>
    </source>
</evidence>
<sequence>MIIEITITKCIRRVSKSALSTEQSDSYATGGDITPANVRREKAYTVHCQKHADLPFLRAPNVHDP</sequence>
<dbReference type="AlphaFoldDB" id="A0A0H2RP12"/>
<evidence type="ECO:0000313" key="1">
    <source>
        <dbReference type="EMBL" id="KLO11213.1"/>
    </source>
</evidence>
<keyword evidence="2" id="KW-1185">Reference proteome</keyword>
<proteinExistence type="predicted"/>
<dbReference type="Proteomes" id="UP000053477">
    <property type="component" value="Unassembled WGS sequence"/>
</dbReference>